<evidence type="ECO:0000313" key="2">
    <source>
        <dbReference type="Proteomes" id="UP001054857"/>
    </source>
</evidence>
<dbReference type="Proteomes" id="UP001054857">
    <property type="component" value="Unassembled WGS sequence"/>
</dbReference>
<organism evidence="1 2">
    <name type="scientific">Astrephomene gubernaculifera</name>
    <dbReference type="NCBI Taxonomy" id="47775"/>
    <lineage>
        <taxon>Eukaryota</taxon>
        <taxon>Viridiplantae</taxon>
        <taxon>Chlorophyta</taxon>
        <taxon>core chlorophytes</taxon>
        <taxon>Chlorophyceae</taxon>
        <taxon>CS clade</taxon>
        <taxon>Chlamydomonadales</taxon>
        <taxon>Astrephomenaceae</taxon>
        <taxon>Astrephomene</taxon>
    </lineage>
</organism>
<proteinExistence type="predicted"/>
<feature type="non-terminal residue" evidence="1">
    <location>
        <position position="1"/>
    </location>
</feature>
<name>A0AAD3E431_9CHLO</name>
<gene>
    <name evidence="1" type="ORF">Agub_g15767</name>
</gene>
<accession>A0AAD3E431</accession>
<sequence length="300" mass="29487">ELAELRRLAQLVGFGLFSDPQQALYLEQVSCLISEISRGGLTGLHDLVASLLDALPALLSTKLALPLQPLLAAVLGPASPAVVFARRLGGGCSVTPGGIPTGQSGFGGASRGGGGLMSPVVALAAAAASTGGGGGRPSLGAILAGYESRSGSRKQLARDVSATSLALGLPGGLRSCESLDGMAPGSGSVGGIGGGDGGGGIGGISRVKAVRTALAHTLLQRVMRTSNHLSNFTSSQEDGCDAAAGTSPLAALIVPDASSQVLEEEQPGRDVLLAANLTGAGVGCLVLVAEGQQAQYGGWS</sequence>
<feature type="non-terminal residue" evidence="1">
    <location>
        <position position="300"/>
    </location>
</feature>
<keyword evidence="2" id="KW-1185">Reference proteome</keyword>
<comment type="caution">
    <text evidence="1">The sequence shown here is derived from an EMBL/GenBank/DDBJ whole genome shotgun (WGS) entry which is preliminary data.</text>
</comment>
<protein>
    <submittedName>
        <fullName evidence="1">Uncharacterized protein</fullName>
    </submittedName>
</protein>
<dbReference type="AlphaFoldDB" id="A0AAD3E431"/>
<evidence type="ECO:0000313" key="1">
    <source>
        <dbReference type="EMBL" id="GFR53068.1"/>
    </source>
</evidence>
<dbReference type="EMBL" id="BMAR01000085">
    <property type="protein sequence ID" value="GFR53068.1"/>
    <property type="molecule type" value="Genomic_DNA"/>
</dbReference>
<reference evidence="1 2" key="1">
    <citation type="journal article" date="2021" name="Sci. Rep.">
        <title>Genome sequencing of the multicellular alga Astrephomene provides insights into convergent evolution of germ-soma differentiation.</title>
        <authorList>
            <person name="Yamashita S."/>
            <person name="Yamamoto K."/>
            <person name="Matsuzaki R."/>
            <person name="Suzuki S."/>
            <person name="Yamaguchi H."/>
            <person name="Hirooka S."/>
            <person name="Minakuchi Y."/>
            <person name="Miyagishima S."/>
            <person name="Kawachi M."/>
            <person name="Toyoda A."/>
            <person name="Nozaki H."/>
        </authorList>
    </citation>
    <scope>NUCLEOTIDE SEQUENCE [LARGE SCALE GENOMIC DNA]</scope>
    <source>
        <strain evidence="1 2">NIES-4017</strain>
    </source>
</reference>